<evidence type="ECO:0000256" key="2">
    <source>
        <dbReference type="SAM" id="SignalP"/>
    </source>
</evidence>
<feature type="signal peptide" evidence="2">
    <location>
        <begin position="1"/>
        <end position="19"/>
    </location>
</feature>
<sequence>MKANYLLLILLQVIYLTNCEESRKVNRISDSYLRELAKIAKVSQSGGSEPAKAAARLSRSFGRTNSRQSRIGEDASEQYGNGTVSNSTVGEERESDRSAVAEADAGPQPGRRESAGKRKQQPQFPEERPFPEPDAHFSLHNSENYADNGIT</sequence>
<feature type="compositionally biased region" description="Polar residues" evidence="1">
    <location>
        <begin position="78"/>
        <end position="89"/>
    </location>
</feature>
<gene>
    <name evidence="3" type="ORF">PYX00_008064</name>
</gene>
<organism evidence="3">
    <name type="scientific">Menopon gallinae</name>
    <name type="common">poultry shaft louse</name>
    <dbReference type="NCBI Taxonomy" id="328185"/>
    <lineage>
        <taxon>Eukaryota</taxon>
        <taxon>Metazoa</taxon>
        <taxon>Ecdysozoa</taxon>
        <taxon>Arthropoda</taxon>
        <taxon>Hexapoda</taxon>
        <taxon>Insecta</taxon>
        <taxon>Pterygota</taxon>
        <taxon>Neoptera</taxon>
        <taxon>Paraneoptera</taxon>
        <taxon>Psocodea</taxon>
        <taxon>Troctomorpha</taxon>
        <taxon>Phthiraptera</taxon>
        <taxon>Amblycera</taxon>
        <taxon>Menoponidae</taxon>
        <taxon>Menopon</taxon>
    </lineage>
</organism>
<feature type="compositionally biased region" description="Basic and acidic residues" evidence="1">
    <location>
        <begin position="90"/>
        <end position="99"/>
    </location>
</feature>
<protein>
    <submittedName>
        <fullName evidence="3">Uncharacterized protein</fullName>
    </submittedName>
</protein>
<comment type="caution">
    <text evidence="3">The sequence shown here is derived from an EMBL/GenBank/DDBJ whole genome shotgun (WGS) entry which is preliminary data.</text>
</comment>
<dbReference type="AlphaFoldDB" id="A0AAW2HLQ2"/>
<evidence type="ECO:0000313" key="3">
    <source>
        <dbReference type="EMBL" id="KAL0270765.1"/>
    </source>
</evidence>
<feature type="compositionally biased region" description="Polar residues" evidence="1">
    <location>
        <begin position="139"/>
        <end position="151"/>
    </location>
</feature>
<name>A0AAW2HLQ2_9NEOP</name>
<proteinExistence type="predicted"/>
<feature type="region of interest" description="Disordered" evidence="1">
    <location>
        <begin position="41"/>
        <end position="151"/>
    </location>
</feature>
<keyword evidence="2" id="KW-0732">Signal</keyword>
<feature type="chain" id="PRO_5043531200" evidence="2">
    <location>
        <begin position="20"/>
        <end position="151"/>
    </location>
</feature>
<dbReference type="EMBL" id="JARGDH010000004">
    <property type="protein sequence ID" value="KAL0270765.1"/>
    <property type="molecule type" value="Genomic_DNA"/>
</dbReference>
<accession>A0AAW2HLQ2</accession>
<reference evidence="3" key="1">
    <citation type="journal article" date="2024" name="Gigascience">
        <title>Chromosome-level genome of the poultry shaft louse Menopon gallinae provides insight into the host-switching and adaptive evolution of parasitic lice.</title>
        <authorList>
            <person name="Xu Y."/>
            <person name="Ma L."/>
            <person name="Liu S."/>
            <person name="Liang Y."/>
            <person name="Liu Q."/>
            <person name="He Z."/>
            <person name="Tian L."/>
            <person name="Duan Y."/>
            <person name="Cai W."/>
            <person name="Li H."/>
            <person name="Song F."/>
        </authorList>
    </citation>
    <scope>NUCLEOTIDE SEQUENCE</scope>
    <source>
        <strain evidence="3">Cailab_2023a</strain>
    </source>
</reference>
<feature type="compositionally biased region" description="Basic and acidic residues" evidence="1">
    <location>
        <begin position="125"/>
        <end position="137"/>
    </location>
</feature>
<evidence type="ECO:0000256" key="1">
    <source>
        <dbReference type="SAM" id="MobiDB-lite"/>
    </source>
</evidence>